<feature type="domain" description="PAS" evidence="4">
    <location>
        <begin position="113"/>
        <end position="138"/>
    </location>
</feature>
<dbReference type="Proteomes" id="UP000011715">
    <property type="component" value="Unassembled WGS sequence"/>
</dbReference>
<dbReference type="AlphaFoldDB" id="A0A0C4E0I7"/>
<dbReference type="EnsemblFungi" id="MAPG_05862T0">
    <property type="protein sequence ID" value="MAPG_05862T0"/>
    <property type="gene ID" value="MAPG_05862"/>
</dbReference>
<dbReference type="CDD" id="cd00130">
    <property type="entry name" value="PAS"/>
    <property type="match status" value="1"/>
</dbReference>
<keyword evidence="3" id="KW-0157">Chromophore</keyword>
<reference evidence="7" key="1">
    <citation type="submission" date="2010-05" db="EMBL/GenBank/DDBJ databases">
        <title>The genome sequence of Magnaporthe poae strain ATCC 64411.</title>
        <authorList>
            <person name="Ma L.-J."/>
            <person name="Dead R."/>
            <person name="Young S."/>
            <person name="Zeng Q."/>
            <person name="Koehrsen M."/>
            <person name="Alvarado L."/>
            <person name="Berlin A."/>
            <person name="Chapman S.B."/>
            <person name="Chen Z."/>
            <person name="Freedman E."/>
            <person name="Gellesch M."/>
            <person name="Goldberg J."/>
            <person name="Griggs A."/>
            <person name="Gujja S."/>
            <person name="Heilman E.R."/>
            <person name="Heiman D."/>
            <person name="Hepburn T."/>
            <person name="Howarth C."/>
            <person name="Jen D."/>
            <person name="Larson L."/>
            <person name="Mehta T."/>
            <person name="Neiman D."/>
            <person name="Pearson M."/>
            <person name="Roberts A."/>
            <person name="Saif S."/>
            <person name="Shea T."/>
            <person name="Shenoy N."/>
            <person name="Sisk P."/>
            <person name="Stolte C."/>
            <person name="Sykes S."/>
            <person name="Walk T."/>
            <person name="White J."/>
            <person name="Yandava C."/>
            <person name="Haas B."/>
            <person name="Nusbaum C."/>
            <person name="Birren B."/>
        </authorList>
    </citation>
    <scope>NUCLEOTIDE SEQUENCE [LARGE SCALE GENOMIC DNA]</scope>
    <source>
        <strain evidence="7">ATCC 64411 / 73-15</strain>
    </source>
</reference>
<accession>A0A0C4E0I7</accession>
<dbReference type="EMBL" id="ADBL01001398">
    <property type="status" value="NOT_ANNOTATED_CDS"/>
    <property type="molecule type" value="Genomic_DNA"/>
</dbReference>
<evidence type="ECO:0000256" key="1">
    <source>
        <dbReference type="ARBA" id="ARBA00022630"/>
    </source>
</evidence>
<reference evidence="5" key="2">
    <citation type="submission" date="2010-05" db="EMBL/GenBank/DDBJ databases">
        <title>The Genome Sequence of Magnaporthe poae strain ATCC 64411.</title>
        <authorList>
            <consortium name="The Broad Institute Genome Sequencing Platform"/>
            <consortium name="Broad Institute Genome Sequencing Center for Infectious Disease"/>
            <person name="Ma L.-J."/>
            <person name="Dead R."/>
            <person name="Young S."/>
            <person name="Zeng Q."/>
            <person name="Koehrsen M."/>
            <person name="Alvarado L."/>
            <person name="Berlin A."/>
            <person name="Chapman S.B."/>
            <person name="Chen Z."/>
            <person name="Freedman E."/>
            <person name="Gellesch M."/>
            <person name="Goldberg J."/>
            <person name="Griggs A."/>
            <person name="Gujja S."/>
            <person name="Heilman E.R."/>
            <person name="Heiman D."/>
            <person name="Hepburn T."/>
            <person name="Howarth C."/>
            <person name="Jen D."/>
            <person name="Larson L."/>
            <person name="Mehta T."/>
            <person name="Neiman D."/>
            <person name="Pearson M."/>
            <person name="Roberts A."/>
            <person name="Saif S."/>
            <person name="Shea T."/>
            <person name="Shenoy N."/>
            <person name="Sisk P."/>
            <person name="Stolte C."/>
            <person name="Sykes S."/>
            <person name="Walk T."/>
            <person name="White J."/>
            <person name="Yandava C."/>
            <person name="Haas B."/>
            <person name="Nusbaum C."/>
            <person name="Birren B."/>
        </authorList>
    </citation>
    <scope>NUCLEOTIDE SEQUENCE</scope>
    <source>
        <strain evidence="5">ATCC 64411</strain>
    </source>
</reference>
<reference evidence="5" key="3">
    <citation type="submission" date="2011-03" db="EMBL/GenBank/DDBJ databases">
        <title>Annotation of Magnaporthe poae ATCC 64411.</title>
        <authorList>
            <person name="Ma L.-J."/>
            <person name="Dead R."/>
            <person name="Young S.K."/>
            <person name="Zeng Q."/>
            <person name="Gargeya S."/>
            <person name="Fitzgerald M."/>
            <person name="Haas B."/>
            <person name="Abouelleil A."/>
            <person name="Alvarado L."/>
            <person name="Arachchi H.M."/>
            <person name="Berlin A."/>
            <person name="Brown A."/>
            <person name="Chapman S.B."/>
            <person name="Chen Z."/>
            <person name="Dunbar C."/>
            <person name="Freedman E."/>
            <person name="Gearin G."/>
            <person name="Gellesch M."/>
            <person name="Goldberg J."/>
            <person name="Griggs A."/>
            <person name="Gujja S."/>
            <person name="Heiman D."/>
            <person name="Howarth C."/>
            <person name="Larson L."/>
            <person name="Lui A."/>
            <person name="MacDonald P.J.P."/>
            <person name="Mehta T."/>
            <person name="Montmayeur A."/>
            <person name="Murphy C."/>
            <person name="Neiman D."/>
            <person name="Pearson M."/>
            <person name="Priest M."/>
            <person name="Roberts A."/>
            <person name="Saif S."/>
            <person name="Shea T."/>
            <person name="Shenoy N."/>
            <person name="Sisk P."/>
            <person name="Stolte C."/>
            <person name="Sykes S."/>
            <person name="Yandava C."/>
            <person name="Wortman J."/>
            <person name="Nusbaum C."/>
            <person name="Birren B."/>
        </authorList>
    </citation>
    <scope>NUCLEOTIDE SEQUENCE</scope>
    <source>
        <strain evidence="5">ATCC 64411</strain>
    </source>
</reference>
<dbReference type="PANTHER" id="PTHR47429">
    <property type="entry name" value="PROTEIN TWIN LOV 1"/>
    <property type="match status" value="1"/>
</dbReference>
<name>A0A0C4E0I7_MAGP6</name>
<dbReference type="InterPro" id="IPR035965">
    <property type="entry name" value="PAS-like_dom_sf"/>
</dbReference>
<dbReference type="VEuPathDB" id="FungiDB:MAPG_05862"/>
<dbReference type="OMA" id="ADPVMYP"/>
<evidence type="ECO:0000313" key="5">
    <source>
        <dbReference type="EMBL" id="KLU86854.1"/>
    </source>
</evidence>
<organism evidence="6 7">
    <name type="scientific">Magnaporthiopsis poae (strain ATCC 64411 / 73-15)</name>
    <name type="common">Kentucky bluegrass fungus</name>
    <name type="synonym">Magnaporthe poae</name>
    <dbReference type="NCBI Taxonomy" id="644358"/>
    <lineage>
        <taxon>Eukaryota</taxon>
        <taxon>Fungi</taxon>
        <taxon>Dikarya</taxon>
        <taxon>Ascomycota</taxon>
        <taxon>Pezizomycotina</taxon>
        <taxon>Sordariomycetes</taxon>
        <taxon>Sordariomycetidae</taxon>
        <taxon>Magnaporthales</taxon>
        <taxon>Magnaporthaceae</taxon>
        <taxon>Magnaporthiopsis</taxon>
    </lineage>
</organism>
<reference evidence="6" key="4">
    <citation type="journal article" date="2015" name="G3 (Bethesda)">
        <title>Genome sequences of three phytopathogenic species of the Magnaporthaceae family of fungi.</title>
        <authorList>
            <person name="Okagaki L.H."/>
            <person name="Nunes C.C."/>
            <person name="Sailsbery J."/>
            <person name="Clay B."/>
            <person name="Brown D."/>
            <person name="John T."/>
            <person name="Oh Y."/>
            <person name="Young N."/>
            <person name="Fitzgerald M."/>
            <person name="Haas B.J."/>
            <person name="Zeng Q."/>
            <person name="Young S."/>
            <person name="Adiconis X."/>
            <person name="Fan L."/>
            <person name="Levin J.Z."/>
            <person name="Mitchell T.K."/>
            <person name="Okubara P.A."/>
            <person name="Farman M.L."/>
            <person name="Kohn L.M."/>
            <person name="Birren B."/>
            <person name="Ma L.-J."/>
            <person name="Dean R.A."/>
        </authorList>
    </citation>
    <scope>NUCLEOTIDE SEQUENCE</scope>
    <source>
        <strain evidence="6">ATCC 64411 / 73-15</strain>
    </source>
</reference>
<keyword evidence="2" id="KW-0288">FMN</keyword>
<evidence type="ECO:0000313" key="7">
    <source>
        <dbReference type="Proteomes" id="UP000011715"/>
    </source>
</evidence>
<keyword evidence="1" id="KW-0285">Flavoprotein</keyword>
<dbReference type="eggNOG" id="ENOG502QQR1">
    <property type="taxonomic scope" value="Eukaryota"/>
</dbReference>
<dbReference type="PANTHER" id="PTHR47429:SF7">
    <property type="entry name" value="GATA-FACTOR"/>
    <property type="match status" value="1"/>
</dbReference>
<protein>
    <submittedName>
        <fullName evidence="5">Cellulose signaling associated protein ENVOY</fullName>
    </submittedName>
</protein>
<dbReference type="OrthoDB" id="447251at2759"/>
<dbReference type="GO" id="GO:0005634">
    <property type="term" value="C:nucleus"/>
    <property type="evidence" value="ECO:0007669"/>
    <property type="project" value="TreeGrafter"/>
</dbReference>
<dbReference type="EMBL" id="GL876969">
    <property type="protein sequence ID" value="KLU86854.1"/>
    <property type="molecule type" value="Genomic_DNA"/>
</dbReference>
<dbReference type="InterPro" id="IPR000014">
    <property type="entry name" value="PAS"/>
</dbReference>
<dbReference type="SUPFAM" id="SSF55785">
    <property type="entry name" value="PYP-like sensor domain (PAS domain)"/>
    <property type="match status" value="1"/>
</dbReference>
<gene>
    <name evidence="5" type="ORF">MAPG_05862</name>
</gene>
<dbReference type="PROSITE" id="PS50112">
    <property type="entry name" value="PAS"/>
    <property type="match status" value="1"/>
</dbReference>
<evidence type="ECO:0000313" key="6">
    <source>
        <dbReference type="EnsemblFungi" id="MAPG_05862T0"/>
    </source>
</evidence>
<dbReference type="Gene3D" id="3.30.450.20">
    <property type="entry name" value="PAS domain"/>
    <property type="match status" value="1"/>
</dbReference>
<proteinExistence type="predicted"/>
<dbReference type="NCBIfam" id="TIGR00229">
    <property type="entry name" value="sensory_box"/>
    <property type="match status" value="1"/>
</dbReference>
<dbReference type="Pfam" id="PF13426">
    <property type="entry name" value="PAS_9"/>
    <property type="match status" value="1"/>
</dbReference>
<evidence type="ECO:0000256" key="3">
    <source>
        <dbReference type="ARBA" id="ARBA00022991"/>
    </source>
</evidence>
<keyword evidence="7" id="KW-1185">Reference proteome</keyword>
<sequence>MYSAGVIGHAMAPNSPPVPNSWEVAAIQVRALPSGIPFVLSALFSSGAAAESSQVAADYSQQDPLIYPGLYSASGFNMLDILFRVTARPNPQVELGPVDASCAMVLCDLTQPDSPIVYVSEPFEELTGYSADEVIGRNCRFLQAPPGRSLLKQGSTRRHVPKDLVKRMRKAVDRDAELQLEVPNFRKDGTPFTNILTIIPISWDDSVHYHYSVGFLSEKE</sequence>
<dbReference type="STRING" id="644358.A0A0C4E0I7"/>
<evidence type="ECO:0000256" key="2">
    <source>
        <dbReference type="ARBA" id="ARBA00022643"/>
    </source>
</evidence>
<reference evidence="6" key="5">
    <citation type="submission" date="2015-06" db="UniProtKB">
        <authorList>
            <consortium name="EnsemblFungi"/>
        </authorList>
    </citation>
    <scope>IDENTIFICATION</scope>
    <source>
        <strain evidence="6">ATCC 64411</strain>
    </source>
</reference>
<evidence type="ECO:0000259" key="4">
    <source>
        <dbReference type="PROSITE" id="PS50112"/>
    </source>
</evidence>